<sequence>MSGVRLRPLVVGAHVCTLLALLVFAVMTGVPAGAPLAWSGARGMPLAWLFNLLAWIGPGLVVAFAALRMRAAMPDARLGAGIALRLMLLAALAFAAQGLLTLDPNELDGGASRWHATAWMVWNLAFGAGALMAGLALRRVRWASLIICALCLLAPALLGPIVGPSVVLAAWAAWTLLLAWRVPPAR</sequence>
<dbReference type="RefSeq" id="WP_310231339.1">
    <property type="nucleotide sequence ID" value="NZ_JAVDWO010000001.1"/>
</dbReference>
<evidence type="ECO:0000256" key="1">
    <source>
        <dbReference type="SAM" id="Phobius"/>
    </source>
</evidence>
<keyword evidence="3" id="KW-1185">Reference proteome</keyword>
<evidence type="ECO:0008006" key="4">
    <source>
        <dbReference type="Google" id="ProtNLM"/>
    </source>
</evidence>
<comment type="caution">
    <text evidence="2">The sequence shown here is derived from an EMBL/GenBank/DDBJ whole genome shotgun (WGS) entry which is preliminary data.</text>
</comment>
<protein>
    <recommendedName>
        <fullName evidence="4">DUF998 domain-containing protein</fullName>
    </recommendedName>
</protein>
<dbReference type="EMBL" id="JAVDWO010000001">
    <property type="protein sequence ID" value="MDR7191299.1"/>
    <property type="molecule type" value="Genomic_DNA"/>
</dbReference>
<dbReference type="Proteomes" id="UP001256588">
    <property type="component" value="Unassembled WGS sequence"/>
</dbReference>
<feature type="transmembrane region" description="Helical" evidence="1">
    <location>
        <begin position="48"/>
        <end position="67"/>
    </location>
</feature>
<gene>
    <name evidence="2" type="ORF">J2W68_000001</name>
</gene>
<organism evidence="2 3">
    <name type="scientific">Luteimonas terrae</name>
    <dbReference type="NCBI Taxonomy" id="1530191"/>
    <lineage>
        <taxon>Bacteria</taxon>
        <taxon>Pseudomonadati</taxon>
        <taxon>Pseudomonadota</taxon>
        <taxon>Gammaproteobacteria</taxon>
        <taxon>Lysobacterales</taxon>
        <taxon>Lysobacteraceae</taxon>
        <taxon>Luteimonas</taxon>
    </lineage>
</organism>
<keyword evidence="1" id="KW-0472">Membrane</keyword>
<keyword evidence="1" id="KW-1133">Transmembrane helix</keyword>
<feature type="transmembrane region" description="Helical" evidence="1">
    <location>
        <begin position="144"/>
        <end position="174"/>
    </location>
</feature>
<evidence type="ECO:0000313" key="3">
    <source>
        <dbReference type="Proteomes" id="UP001256588"/>
    </source>
</evidence>
<feature type="transmembrane region" description="Helical" evidence="1">
    <location>
        <begin position="79"/>
        <end position="99"/>
    </location>
</feature>
<name>A0ABU1XRB1_9GAMM</name>
<feature type="transmembrane region" description="Helical" evidence="1">
    <location>
        <begin position="119"/>
        <end position="137"/>
    </location>
</feature>
<reference evidence="2 3" key="1">
    <citation type="submission" date="2023-07" db="EMBL/GenBank/DDBJ databases">
        <title>Sorghum-associated microbial communities from plants grown in Nebraska, USA.</title>
        <authorList>
            <person name="Schachtman D."/>
        </authorList>
    </citation>
    <scope>NUCLEOTIDE SEQUENCE [LARGE SCALE GENOMIC DNA]</scope>
    <source>
        <strain evidence="2 3">4099</strain>
    </source>
</reference>
<proteinExistence type="predicted"/>
<accession>A0ABU1XRB1</accession>
<evidence type="ECO:0000313" key="2">
    <source>
        <dbReference type="EMBL" id="MDR7191299.1"/>
    </source>
</evidence>
<keyword evidence="1" id="KW-0812">Transmembrane</keyword>